<dbReference type="EMBL" id="CU459003">
    <property type="protein sequence ID" value="CAM77106.1"/>
    <property type="molecule type" value="Genomic_DNA"/>
</dbReference>
<dbReference type="Gene3D" id="1.25.40.10">
    <property type="entry name" value="Tetratricopeptide repeat domain"/>
    <property type="match status" value="1"/>
</dbReference>
<dbReference type="RefSeq" id="WP_024082382.1">
    <property type="nucleotide sequence ID" value="NZ_CP027527.1"/>
</dbReference>
<evidence type="ECO:0008006" key="2">
    <source>
        <dbReference type="Google" id="ProtNLM"/>
    </source>
</evidence>
<proteinExistence type="predicted"/>
<name>A4U2J9_9PROT</name>
<organism evidence="1">
    <name type="scientific">Magnetospirillum gryphiswaldense</name>
    <dbReference type="NCBI Taxonomy" id="55518"/>
    <lineage>
        <taxon>Bacteria</taxon>
        <taxon>Pseudomonadati</taxon>
        <taxon>Pseudomonadota</taxon>
        <taxon>Alphaproteobacteria</taxon>
        <taxon>Rhodospirillales</taxon>
        <taxon>Rhodospirillaceae</taxon>
        <taxon>Magnetospirillum</taxon>
    </lineage>
</organism>
<dbReference type="InterPro" id="IPR011990">
    <property type="entry name" value="TPR-like_helical_dom_sf"/>
</dbReference>
<protein>
    <recommendedName>
        <fullName evidence="2">TPR repeat</fullName>
    </recommendedName>
</protein>
<reference evidence="1" key="1">
    <citation type="journal article" date="2007" name="J. Bacteriol.">
        <title>Comparative genome analysis of four magnetotactic bacteria reveals a complex set of group-specific genes implicated in magnetosome biomineralization and function.</title>
        <authorList>
            <person name="Richter M."/>
            <person name="Kube M."/>
            <person name="Bazylinski D.A."/>
            <person name="Lombardot T."/>
            <person name="Gloeckner F.O."/>
            <person name="Reinhardt R."/>
            <person name="Schueler D."/>
        </authorList>
    </citation>
    <scope>NUCLEOTIDE SEQUENCE</scope>
    <source>
        <strain evidence="1">MSR-1</strain>
    </source>
</reference>
<gene>
    <name evidence="1" type="ORF">MGR_0868</name>
</gene>
<dbReference type="AlphaFoldDB" id="A4U2J9"/>
<sequence length="164" mass="18385">MFENVAGLPLDLPHPAQKALIAAGIDWHDERVAEAHVTHALMLAPEALATRIGAYKFYFYRHRLQEALPHAFSVLEMAAKRLQLPHDWRLVQGHHADFDQIEPWPRLFLQALIAYGYCLARLGRLEEGRAALAKAMELDSGDKLGAGRLIGVIDRGGRDDDDDE</sequence>
<evidence type="ECO:0000313" key="1">
    <source>
        <dbReference type="EMBL" id="CAM77106.1"/>
    </source>
</evidence>
<dbReference type="SUPFAM" id="SSF48452">
    <property type="entry name" value="TPR-like"/>
    <property type="match status" value="1"/>
</dbReference>
<accession>A4U2J9</accession>